<feature type="transmembrane region" description="Helical" evidence="1">
    <location>
        <begin position="100"/>
        <end position="122"/>
    </location>
</feature>
<accession>A0A3D9ZPT1</accession>
<protein>
    <submittedName>
        <fullName evidence="2">ABC-2 family transporter</fullName>
    </submittedName>
</protein>
<name>A0A3D9ZPT1_9ACTN</name>
<feature type="transmembrane region" description="Helical" evidence="1">
    <location>
        <begin position="170"/>
        <end position="189"/>
    </location>
</feature>
<evidence type="ECO:0000313" key="3">
    <source>
        <dbReference type="Proteomes" id="UP000256913"/>
    </source>
</evidence>
<keyword evidence="1" id="KW-0812">Transmembrane</keyword>
<evidence type="ECO:0000256" key="1">
    <source>
        <dbReference type="SAM" id="Phobius"/>
    </source>
</evidence>
<dbReference type="OrthoDB" id="5188656at2"/>
<dbReference type="Pfam" id="PF12730">
    <property type="entry name" value="ABC2_membrane_4"/>
    <property type="match status" value="1"/>
</dbReference>
<dbReference type="EMBL" id="QUMQ01000001">
    <property type="protein sequence ID" value="REF99265.1"/>
    <property type="molecule type" value="Genomic_DNA"/>
</dbReference>
<sequence length="258" mass="27528">MSDALHYEWVRLRTLRSTYWLIGSALVLNAAIAFLVAYATRDETPAHDLVVAVVTGGGANPPVPLAVVLLAVVGVFATGHEYRYGTIQPTLTTVPQRVRLFSAKVLVVAATALVVMAVSMVLNVAATLPFWSDVPDLTDPTVPGYLLLAVLWAVLGVALGQLFRGVPGALVVLLVVPMVVEQLIFRLSYVPQLHWLTPAVKFLPFMAGQQMVSAAGEAAGGMADEVGLLTRWPSGAVFTIFVAVVLVVAGTLFRRRDA</sequence>
<organism evidence="2 3">
    <name type="scientific">Asanoa ferruginea</name>
    <dbReference type="NCBI Taxonomy" id="53367"/>
    <lineage>
        <taxon>Bacteria</taxon>
        <taxon>Bacillati</taxon>
        <taxon>Actinomycetota</taxon>
        <taxon>Actinomycetes</taxon>
        <taxon>Micromonosporales</taxon>
        <taxon>Micromonosporaceae</taxon>
        <taxon>Asanoa</taxon>
    </lineage>
</organism>
<feature type="transmembrane region" description="Helical" evidence="1">
    <location>
        <begin position="59"/>
        <end position="79"/>
    </location>
</feature>
<evidence type="ECO:0000313" key="2">
    <source>
        <dbReference type="EMBL" id="REF99265.1"/>
    </source>
</evidence>
<reference evidence="2 3" key="1">
    <citation type="submission" date="2018-08" db="EMBL/GenBank/DDBJ databases">
        <title>Sequencing the genomes of 1000 actinobacteria strains.</title>
        <authorList>
            <person name="Klenk H.-P."/>
        </authorList>
    </citation>
    <scope>NUCLEOTIDE SEQUENCE [LARGE SCALE GENOMIC DNA]</scope>
    <source>
        <strain evidence="2 3">DSM 44099</strain>
    </source>
</reference>
<proteinExistence type="predicted"/>
<feature type="transmembrane region" description="Helical" evidence="1">
    <location>
        <begin position="232"/>
        <end position="253"/>
    </location>
</feature>
<dbReference type="RefSeq" id="WP_116070460.1">
    <property type="nucleotide sequence ID" value="NZ_BONB01000002.1"/>
</dbReference>
<dbReference type="AlphaFoldDB" id="A0A3D9ZPT1"/>
<feature type="transmembrane region" description="Helical" evidence="1">
    <location>
        <begin position="20"/>
        <end position="39"/>
    </location>
</feature>
<keyword evidence="3" id="KW-1185">Reference proteome</keyword>
<keyword evidence="1" id="KW-0472">Membrane</keyword>
<gene>
    <name evidence="2" type="ORF">DFJ67_5299</name>
</gene>
<keyword evidence="1" id="KW-1133">Transmembrane helix</keyword>
<dbReference type="Proteomes" id="UP000256913">
    <property type="component" value="Unassembled WGS sequence"/>
</dbReference>
<comment type="caution">
    <text evidence="2">The sequence shown here is derived from an EMBL/GenBank/DDBJ whole genome shotgun (WGS) entry which is preliminary data.</text>
</comment>
<feature type="transmembrane region" description="Helical" evidence="1">
    <location>
        <begin position="142"/>
        <end position="163"/>
    </location>
</feature>